<evidence type="ECO:0000256" key="7">
    <source>
        <dbReference type="ARBA" id="ARBA00037395"/>
    </source>
</evidence>
<evidence type="ECO:0000256" key="2">
    <source>
        <dbReference type="ARBA" id="ARBA00022792"/>
    </source>
</evidence>
<keyword evidence="3" id="KW-0813">Transport</keyword>
<keyword evidence="6" id="KW-0143">Chaperone</keyword>
<dbReference type="Proteomes" id="UP000054251">
    <property type="component" value="Unassembled WGS sequence"/>
</dbReference>
<keyword evidence="5" id="KW-0472">Membrane</keyword>
<name>A0A0V1Q1D9_9ASCO</name>
<dbReference type="CDD" id="cd06257">
    <property type="entry name" value="DnaJ"/>
    <property type="match status" value="1"/>
</dbReference>
<feature type="domain" description="J" evidence="9">
    <location>
        <begin position="83"/>
        <end position="143"/>
    </location>
</feature>
<accession>A0A0V1Q1D9</accession>
<keyword evidence="11" id="KW-1185">Reference proteome</keyword>
<comment type="subcellular location">
    <subcellularLocation>
        <location evidence="1">Mitochondrion inner membrane</location>
    </subcellularLocation>
</comment>
<dbReference type="InterPro" id="IPR001623">
    <property type="entry name" value="DnaJ_domain"/>
</dbReference>
<dbReference type="GO" id="GO:0001671">
    <property type="term" value="F:ATPase activator activity"/>
    <property type="evidence" value="ECO:0007669"/>
    <property type="project" value="UniProtKB-ARBA"/>
</dbReference>
<dbReference type="PROSITE" id="PS50076">
    <property type="entry name" value="DNAJ_2"/>
    <property type="match status" value="1"/>
</dbReference>
<dbReference type="FunFam" id="1.10.287.110:FF:000001">
    <property type="entry name" value="Import inner membrane translocase subunit tim14"/>
    <property type="match status" value="1"/>
</dbReference>
<evidence type="ECO:0000256" key="5">
    <source>
        <dbReference type="ARBA" id="ARBA00023136"/>
    </source>
</evidence>
<evidence type="ECO:0000256" key="4">
    <source>
        <dbReference type="ARBA" id="ARBA00023128"/>
    </source>
</evidence>
<dbReference type="Gene3D" id="1.10.287.110">
    <property type="entry name" value="DnaJ domain"/>
    <property type="match status" value="1"/>
</dbReference>
<comment type="function">
    <text evidence="7">Essential component of the PAM complex, a complex required for the translocation of transit peptide-containing proteins from the inner membrane into the mitochondrial matrix in an ATP-dependent manner. In the complex, it is required to stimulate activity of mtHSP70 (SSC1).</text>
</comment>
<keyword evidence="2" id="KW-0999">Mitochondrion inner membrane</keyword>
<keyword evidence="4" id="KW-0496">Mitochondrion</keyword>
<dbReference type="InterPro" id="IPR036869">
    <property type="entry name" value="J_dom_sf"/>
</dbReference>
<dbReference type="PANTHER" id="PTHR12763">
    <property type="match status" value="1"/>
</dbReference>
<keyword evidence="3" id="KW-0653">Protein transport</keyword>
<dbReference type="RefSeq" id="XP_015468403.1">
    <property type="nucleotide sequence ID" value="XM_015610781.1"/>
</dbReference>
<reference evidence="10 11" key="1">
    <citation type="submission" date="2015-11" db="EMBL/GenBank/DDBJ databases">
        <title>The genome of Debaryomyces fabryi.</title>
        <authorList>
            <person name="Tafer H."/>
            <person name="Lopandic K."/>
        </authorList>
    </citation>
    <scope>NUCLEOTIDE SEQUENCE [LARGE SCALE GENOMIC DNA]</scope>
    <source>
        <strain evidence="10 11">CBS 789</strain>
    </source>
</reference>
<evidence type="ECO:0000313" key="11">
    <source>
        <dbReference type="Proteomes" id="UP000054251"/>
    </source>
</evidence>
<dbReference type="SUPFAM" id="SSF46565">
    <property type="entry name" value="Chaperone J-domain"/>
    <property type="match status" value="1"/>
</dbReference>
<evidence type="ECO:0000256" key="8">
    <source>
        <dbReference type="ARBA" id="ARBA00062349"/>
    </source>
</evidence>
<dbReference type="AlphaFoldDB" id="A0A0V1Q1D9"/>
<organism evidence="10 11">
    <name type="scientific">Debaryomyces fabryi</name>
    <dbReference type="NCBI Taxonomy" id="58627"/>
    <lineage>
        <taxon>Eukaryota</taxon>
        <taxon>Fungi</taxon>
        <taxon>Dikarya</taxon>
        <taxon>Ascomycota</taxon>
        <taxon>Saccharomycotina</taxon>
        <taxon>Pichiomycetes</taxon>
        <taxon>Debaryomycetaceae</taxon>
        <taxon>Debaryomyces</taxon>
    </lineage>
</organism>
<comment type="caution">
    <text evidence="10">The sequence shown here is derived from an EMBL/GenBank/DDBJ whole genome shotgun (WGS) entry which is preliminary data.</text>
</comment>
<dbReference type="GO" id="GO:0030150">
    <property type="term" value="P:protein import into mitochondrial matrix"/>
    <property type="evidence" value="ECO:0007669"/>
    <property type="project" value="UniProtKB-ARBA"/>
</dbReference>
<protein>
    <recommendedName>
        <fullName evidence="9">J domain-containing protein</fullName>
    </recommendedName>
</protein>
<keyword evidence="3" id="KW-0811">Translocation</keyword>
<dbReference type="EMBL" id="LMYN01000030">
    <property type="protein sequence ID" value="KSA02301.1"/>
    <property type="molecule type" value="Genomic_DNA"/>
</dbReference>
<evidence type="ECO:0000256" key="1">
    <source>
        <dbReference type="ARBA" id="ARBA00004273"/>
    </source>
</evidence>
<dbReference type="GeneID" id="26838960"/>
<proteinExistence type="predicted"/>
<evidence type="ECO:0000259" key="9">
    <source>
        <dbReference type="PROSITE" id="PS50076"/>
    </source>
</evidence>
<gene>
    <name evidence="10" type="ORF">AC631_01951</name>
</gene>
<dbReference type="GO" id="GO:0001405">
    <property type="term" value="C:PAM complex, Tim23 associated import motor"/>
    <property type="evidence" value="ECO:0007669"/>
    <property type="project" value="TreeGrafter"/>
</dbReference>
<evidence type="ECO:0000256" key="6">
    <source>
        <dbReference type="ARBA" id="ARBA00023186"/>
    </source>
</evidence>
<evidence type="ECO:0000313" key="10">
    <source>
        <dbReference type="EMBL" id="KSA02301.1"/>
    </source>
</evidence>
<sequence length="143" mass="16273">MVLPIVIGLGATVAALTAKSTISAYRKYLLLTPQMIASLNNIRLNSPSPTTEGGKLHPHDSIHRFLRQKYPRAGFNDTMTEQEALMIMGIEGDEIMHMDKKLLKERYRKLMVMNHPDKLGSQYLSQKINQAKDILDKSYLFKK</sequence>
<dbReference type="OrthoDB" id="240298at2759"/>
<comment type="subunit">
    <text evidence="8">Heterodimer with PAM16. Component of the PAM complex, at least composed of mtHsp70, MGE1, TIM44, PAM16, PAM17 and PAM18.</text>
</comment>
<dbReference type="SMART" id="SM00271">
    <property type="entry name" value="DnaJ"/>
    <property type="match status" value="1"/>
</dbReference>
<evidence type="ECO:0000256" key="3">
    <source>
        <dbReference type="ARBA" id="ARBA00023010"/>
    </source>
</evidence>
<dbReference type="PANTHER" id="PTHR12763:SF29">
    <property type="entry name" value="MITOCHONDRIAL DNAJ HOMOLOG 2"/>
    <property type="match status" value="1"/>
</dbReference>